<dbReference type="SMART" id="SM00066">
    <property type="entry name" value="GAL4"/>
    <property type="match status" value="1"/>
</dbReference>
<dbReference type="Pfam" id="PF04082">
    <property type="entry name" value="Fungal_trans"/>
    <property type="match status" value="1"/>
</dbReference>
<reference evidence="11 13" key="1">
    <citation type="submission" date="2020-01" db="EMBL/GenBank/DDBJ databases">
        <authorList>
            <consortium name="DOE Joint Genome Institute"/>
            <person name="Haridas S."/>
            <person name="Albert R."/>
            <person name="Binder M."/>
            <person name="Bloem J."/>
            <person name="Labutti K."/>
            <person name="Salamov A."/>
            <person name="Andreopoulos B."/>
            <person name="Baker S.E."/>
            <person name="Barry K."/>
            <person name="Bills G."/>
            <person name="Bluhm B.H."/>
            <person name="Cannon C."/>
            <person name="Castanera R."/>
            <person name="Culley D.E."/>
            <person name="Daum C."/>
            <person name="Ezra D."/>
            <person name="Gonzalez J.B."/>
            <person name="Henrissat B."/>
            <person name="Kuo A."/>
            <person name="Liang C."/>
            <person name="Lipzen A."/>
            <person name="Lutzoni F."/>
            <person name="Magnuson J."/>
            <person name="Mondo S."/>
            <person name="Nolan M."/>
            <person name="Ohm R."/>
            <person name="Pangilinan J."/>
            <person name="Park H.-J."/>
            <person name="Ramirez L."/>
            <person name="Alfaro M."/>
            <person name="Sun H."/>
            <person name="Tritt A."/>
            <person name="Yoshinaga Y."/>
            <person name="Zwiers L.-H."/>
            <person name="Turgeon B.G."/>
            <person name="Goodwin S.B."/>
            <person name="Spatafora J.W."/>
            <person name="Crous P.W."/>
            <person name="Grigoriev I.V."/>
        </authorList>
    </citation>
    <scope>NUCLEOTIDE SEQUENCE</scope>
    <source>
        <strain evidence="11 13">CBS 781.70</strain>
    </source>
</reference>
<evidence type="ECO:0000313" key="12">
    <source>
        <dbReference type="Proteomes" id="UP000504638"/>
    </source>
</evidence>
<evidence type="ECO:0000256" key="3">
    <source>
        <dbReference type="ARBA" id="ARBA00022833"/>
    </source>
</evidence>
<feature type="compositionally biased region" description="Polar residues" evidence="8">
    <location>
        <begin position="717"/>
        <end position="727"/>
    </location>
</feature>
<keyword evidence="2" id="KW-0479">Metal-binding</keyword>
<dbReference type="GO" id="GO:0005634">
    <property type="term" value="C:nucleus"/>
    <property type="evidence" value="ECO:0007669"/>
    <property type="project" value="UniProtKB-SubCell"/>
</dbReference>
<dbReference type="Pfam" id="PF00172">
    <property type="entry name" value="Zn_clus"/>
    <property type="match status" value="1"/>
</dbReference>
<feature type="domain" description="Zn(2)-C6 fungal-type" evidence="10">
    <location>
        <begin position="75"/>
        <end position="104"/>
    </location>
</feature>
<dbReference type="SUPFAM" id="SSF57701">
    <property type="entry name" value="Zn2/Cys6 DNA-binding domain"/>
    <property type="match status" value="1"/>
</dbReference>
<keyword evidence="9" id="KW-0812">Transmembrane</keyword>
<dbReference type="GO" id="GO:0043565">
    <property type="term" value="F:sequence-specific DNA binding"/>
    <property type="evidence" value="ECO:0007669"/>
    <property type="project" value="TreeGrafter"/>
</dbReference>
<evidence type="ECO:0000256" key="1">
    <source>
        <dbReference type="ARBA" id="ARBA00004123"/>
    </source>
</evidence>
<feature type="region of interest" description="Disordered" evidence="8">
    <location>
        <begin position="690"/>
        <end position="727"/>
    </location>
</feature>
<feature type="compositionally biased region" description="Polar residues" evidence="8">
    <location>
        <begin position="816"/>
        <end position="846"/>
    </location>
</feature>
<evidence type="ECO:0000256" key="7">
    <source>
        <dbReference type="ARBA" id="ARBA00023242"/>
    </source>
</evidence>
<feature type="compositionally biased region" description="Basic residues" evidence="8">
    <location>
        <begin position="696"/>
        <end position="709"/>
    </location>
</feature>
<dbReference type="PROSITE" id="PS00463">
    <property type="entry name" value="ZN2_CY6_FUNGAL_1"/>
    <property type="match status" value="1"/>
</dbReference>
<dbReference type="SMART" id="SM00906">
    <property type="entry name" value="Fungal_trans"/>
    <property type="match status" value="1"/>
</dbReference>
<organism evidence="11">
    <name type="scientific">Eremomyces bilateralis CBS 781.70</name>
    <dbReference type="NCBI Taxonomy" id="1392243"/>
    <lineage>
        <taxon>Eukaryota</taxon>
        <taxon>Fungi</taxon>
        <taxon>Dikarya</taxon>
        <taxon>Ascomycota</taxon>
        <taxon>Pezizomycotina</taxon>
        <taxon>Dothideomycetes</taxon>
        <taxon>Dothideomycetes incertae sedis</taxon>
        <taxon>Eremomycetales</taxon>
        <taxon>Eremomycetaceae</taxon>
        <taxon>Eremomyces</taxon>
    </lineage>
</organism>
<evidence type="ECO:0000313" key="11">
    <source>
        <dbReference type="EMBL" id="KAF1810878.1"/>
    </source>
</evidence>
<accession>A0A6G1FYN2</accession>
<name>A0A6G1FYN2_9PEZI</name>
<evidence type="ECO:0000256" key="9">
    <source>
        <dbReference type="SAM" id="Phobius"/>
    </source>
</evidence>
<keyword evidence="12" id="KW-1185">Reference proteome</keyword>
<dbReference type="GO" id="GO:0045944">
    <property type="term" value="P:positive regulation of transcription by RNA polymerase II"/>
    <property type="evidence" value="ECO:0007669"/>
    <property type="project" value="TreeGrafter"/>
</dbReference>
<dbReference type="AlphaFoldDB" id="A0A6G1FYN2"/>
<evidence type="ECO:0000256" key="2">
    <source>
        <dbReference type="ARBA" id="ARBA00022723"/>
    </source>
</evidence>
<dbReference type="CDD" id="cd12148">
    <property type="entry name" value="fungal_TF_MHR"/>
    <property type="match status" value="1"/>
</dbReference>
<feature type="compositionally biased region" description="Polar residues" evidence="8">
    <location>
        <begin position="890"/>
        <end position="905"/>
    </location>
</feature>
<dbReference type="PANTHER" id="PTHR47540:SF1">
    <property type="entry name" value="ACTIVATOR OF STRESS GENES 1-RELATED"/>
    <property type="match status" value="1"/>
</dbReference>
<dbReference type="CDD" id="cd00067">
    <property type="entry name" value="GAL4"/>
    <property type="match status" value="1"/>
</dbReference>
<dbReference type="InterPro" id="IPR001138">
    <property type="entry name" value="Zn2Cys6_DnaBD"/>
</dbReference>
<comment type="subcellular location">
    <subcellularLocation>
        <location evidence="1">Nucleus</location>
    </subcellularLocation>
</comment>
<dbReference type="PROSITE" id="PS50048">
    <property type="entry name" value="ZN2_CY6_FUNGAL_2"/>
    <property type="match status" value="1"/>
</dbReference>
<sequence length="984" mass="109407">MDGTTPPPASNDDRNLKVEVEADDALESHPYHVDGDGADTPTQAQTPTQGSPTVDHVDGAKPAIPLQKRRRVTRACDECRRKKIKCDGKQPCTHCQVYSYECTYDQPSNRRRNAAPQYIEALESKLKRAEALLRVVLPNVDLNDPNLDNVLLQGQPSAMVHGHARQFSPADSSDAPPPSVPTEPELDSMLKAAARLDLDEQGHWDYHGDSSGISFMAKMREHLKGWLGTEAIPPNIRRPRPMSQVFESPKSTHDSPLESPMPLSDLPPREVALSLCDLAVNDATSLLRFVHWPSFVKSLDKIYDPQPAGYGNEENTFLPLLYAVMAFASLYSRDEDSELVSKGYDFAIDNGFKYYRASRQLLDIADCRDLQSLQAILFMILFLQSSAKLSTCYSFIGVALRSALRMGLHRSFQANFNPIEAEVRKRVFSVIQRMDMYVGALLGLPHLLNDEDVDQDLPVEVDDEYITENGIMPMPEGTVSVIAAGNQHTKLCTLLGKVVRYIYPLKGEQSTQGGAPVKSYRVPFARIREIEADLQDWMEQLPMGLRPGGEAPERILRLQQALRLSYAHTQMMLYRPFLHYVSHTCKSGVVDKRSFACAAACVSVSRNIIHITIEMKRRHLLIGAYWFQMYTTFFAILSLIFYALENPDGGNSRELLKDARQGKDTLESLAKRSMAADRCSQGLKGLFENLPENLKRGRRQASAMRKRRHDISPKTAAESQRPVSSSALGEADALNHTGTPHFNHTQPIRASTFPHFSDLQDSTVDKPHAPNPNMYNSPAATPFLDTSSSNFNVPSQPTNTTASTPLNTPGVAYTPQEGTNSYPISPMTSTFPDTGTPFSPDASQAPNPALPDFSSMMFPTSDPFAYPSQNLSVLPPSQFGDFMGDNFNSPNTNYMNFTGQPTANGNPGGAENPQQPSQQQQYPDRNQTMQQSDDPDQKPDPANLDVQLFGPMPIWSQIALRVAFFKRGQLDRDRDDTLYDGVLD</sequence>
<feature type="compositionally biased region" description="Low complexity" evidence="8">
    <location>
        <begin position="913"/>
        <end position="923"/>
    </location>
</feature>
<keyword evidence="5" id="KW-0238">DNA-binding</keyword>
<dbReference type="PANTHER" id="PTHR47540">
    <property type="entry name" value="THIAMINE REPRESSIBLE GENES REGULATORY PROTEIN THI5"/>
    <property type="match status" value="1"/>
</dbReference>
<feature type="region of interest" description="Disordered" evidence="8">
    <location>
        <begin position="757"/>
        <end position="850"/>
    </location>
</feature>
<keyword evidence="7" id="KW-0539">Nucleus</keyword>
<dbReference type="GeneID" id="54421349"/>
<dbReference type="Gene3D" id="4.10.240.10">
    <property type="entry name" value="Zn(2)-C6 fungal-type DNA-binding domain"/>
    <property type="match status" value="1"/>
</dbReference>
<feature type="region of interest" description="Disordered" evidence="8">
    <location>
        <begin position="160"/>
        <end position="184"/>
    </location>
</feature>
<dbReference type="GO" id="GO:0006351">
    <property type="term" value="P:DNA-templated transcription"/>
    <property type="evidence" value="ECO:0007669"/>
    <property type="project" value="InterPro"/>
</dbReference>
<reference evidence="13" key="3">
    <citation type="submission" date="2025-04" db="UniProtKB">
        <authorList>
            <consortium name="RefSeq"/>
        </authorList>
    </citation>
    <scope>IDENTIFICATION</scope>
    <source>
        <strain evidence="13">CBS 781.70</strain>
    </source>
</reference>
<protein>
    <recommendedName>
        <fullName evidence="10">Zn(2)-C6 fungal-type domain-containing protein</fullName>
    </recommendedName>
</protein>
<gene>
    <name evidence="11 13" type="ORF">P152DRAFT_467583</name>
</gene>
<dbReference type="EMBL" id="ML975164">
    <property type="protein sequence ID" value="KAF1810878.1"/>
    <property type="molecule type" value="Genomic_DNA"/>
</dbReference>
<dbReference type="InterPro" id="IPR007219">
    <property type="entry name" value="XnlR_reg_dom"/>
</dbReference>
<dbReference type="OrthoDB" id="422427at2759"/>
<feature type="compositionally biased region" description="Polar residues" evidence="8">
    <location>
        <begin position="773"/>
        <end position="807"/>
    </location>
</feature>
<keyword evidence="6" id="KW-0804">Transcription</keyword>
<dbReference type="Proteomes" id="UP000504638">
    <property type="component" value="Unplaced"/>
</dbReference>
<dbReference type="InterPro" id="IPR036864">
    <property type="entry name" value="Zn2-C6_fun-type_DNA-bd_sf"/>
</dbReference>
<keyword evidence="3" id="KW-0862">Zinc</keyword>
<reference evidence="13" key="2">
    <citation type="submission" date="2020-04" db="EMBL/GenBank/DDBJ databases">
        <authorList>
            <consortium name="NCBI Genome Project"/>
        </authorList>
    </citation>
    <scope>NUCLEOTIDE SEQUENCE</scope>
    <source>
        <strain evidence="13">CBS 781.70</strain>
    </source>
</reference>
<evidence type="ECO:0000256" key="6">
    <source>
        <dbReference type="ARBA" id="ARBA00023163"/>
    </source>
</evidence>
<proteinExistence type="predicted"/>
<dbReference type="GO" id="GO:0008270">
    <property type="term" value="F:zinc ion binding"/>
    <property type="evidence" value="ECO:0007669"/>
    <property type="project" value="InterPro"/>
</dbReference>
<evidence type="ECO:0000256" key="8">
    <source>
        <dbReference type="SAM" id="MobiDB-lite"/>
    </source>
</evidence>
<evidence type="ECO:0000256" key="4">
    <source>
        <dbReference type="ARBA" id="ARBA00023015"/>
    </source>
</evidence>
<feature type="region of interest" description="Disordered" evidence="8">
    <location>
        <begin position="890"/>
        <end position="947"/>
    </location>
</feature>
<dbReference type="RefSeq" id="XP_033532509.1">
    <property type="nucleotide sequence ID" value="XM_033680779.1"/>
</dbReference>
<dbReference type="GO" id="GO:0000981">
    <property type="term" value="F:DNA-binding transcription factor activity, RNA polymerase II-specific"/>
    <property type="evidence" value="ECO:0007669"/>
    <property type="project" value="InterPro"/>
</dbReference>
<feature type="transmembrane region" description="Helical" evidence="9">
    <location>
        <begin position="620"/>
        <end position="644"/>
    </location>
</feature>
<evidence type="ECO:0000313" key="13">
    <source>
        <dbReference type="RefSeq" id="XP_033532509.1"/>
    </source>
</evidence>
<feature type="region of interest" description="Disordered" evidence="8">
    <location>
        <begin position="1"/>
        <end position="61"/>
    </location>
</feature>
<feature type="compositionally biased region" description="Low complexity" evidence="8">
    <location>
        <begin position="40"/>
        <end position="53"/>
    </location>
</feature>
<evidence type="ECO:0000256" key="5">
    <source>
        <dbReference type="ARBA" id="ARBA00023125"/>
    </source>
</evidence>
<keyword evidence="9" id="KW-1133">Transmembrane helix</keyword>
<evidence type="ECO:0000259" key="10">
    <source>
        <dbReference type="PROSITE" id="PS50048"/>
    </source>
</evidence>
<keyword evidence="9" id="KW-0472">Membrane</keyword>
<feature type="transmembrane region" description="Helical" evidence="9">
    <location>
        <begin position="376"/>
        <end position="400"/>
    </location>
</feature>
<feature type="compositionally biased region" description="Basic and acidic residues" evidence="8">
    <location>
        <begin position="11"/>
        <end position="35"/>
    </location>
</feature>
<dbReference type="InterPro" id="IPR051711">
    <property type="entry name" value="Stress_Response_Reg"/>
</dbReference>
<keyword evidence="4" id="KW-0805">Transcription regulation</keyword>